<feature type="domain" description="Glutaredoxin" evidence="1">
    <location>
        <begin position="88"/>
        <end position="152"/>
    </location>
</feature>
<dbReference type="Gene3D" id="3.40.30.10">
    <property type="entry name" value="Glutaredoxin"/>
    <property type="match status" value="1"/>
</dbReference>
<dbReference type="STRING" id="337451.A0A3S4NT76"/>
<dbReference type="EMBL" id="QPKB01000003">
    <property type="protein sequence ID" value="RWR81324.1"/>
    <property type="molecule type" value="Genomic_DNA"/>
</dbReference>
<dbReference type="Pfam" id="PF23733">
    <property type="entry name" value="GRXCR1-2_C"/>
    <property type="match status" value="1"/>
</dbReference>
<dbReference type="InterPro" id="IPR036249">
    <property type="entry name" value="Thioredoxin-like_sf"/>
</dbReference>
<proteinExistence type="predicted"/>
<name>A0A3S4NT76_9MAGN</name>
<dbReference type="Proteomes" id="UP000283530">
    <property type="component" value="Unassembled WGS sequence"/>
</dbReference>
<gene>
    <name evidence="2" type="ORF">CKAN_01000200</name>
</gene>
<protein>
    <submittedName>
        <fullName evidence="2">Putative Glutaredoxin family protein</fullName>
    </submittedName>
</protein>
<dbReference type="PROSITE" id="PS51354">
    <property type="entry name" value="GLUTAREDOXIN_2"/>
    <property type="match status" value="1"/>
</dbReference>
<dbReference type="InterPro" id="IPR002109">
    <property type="entry name" value="Glutaredoxin"/>
</dbReference>
<reference evidence="2 3" key="1">
    <citation type="journal article" date="2019" name="Nat. Plants">
        <title>Stout camphor tree genome fills gaps in understanding of flowering plant genome evolution.</title>
        <authorList>
            <person name="Chaw S.M."/>
            <person name="Liu Y.C."/>
            <person name="Wu Y.W."/>
            <person name="Wang H.Y."/>
            <person name="Lin C.I."/>
            <person name="Wu C.S."/>
            <person name="Ke H.M."/>
            <person name="Chang L.Y."/>
            <person name="Hsu C.Y."/>
            <person name="Yang H.T."/>
            <person name="Sudianto E."/>
            <person name="Hsu M.H."/>
            <person name="Wu K.P."/>
            <person name="Wang L.N."/>
            <person name="Leebens-Mack J.H."/>
            <person name="Tsai I.J."/>
        </authorList>
    </citation>
    <scope>NUCLEOTIDE SEQUENCE [LARGE SCALE GENOMIC DNA]</scope>
    <source>
        <strain evidence="3">cv. Chaw 1501</strain>
        <tissue evidence="2">Young leaves</tissue>
    </source>
</reference>
<organism evidence="2 3">
    <name type="scientific">Cinnamomum micranthum f. kanehirae</name>
    <dbReference type="NCBI Taxonomy" id="337451"/>
    <lineage>
        <taxon>Eukaryota</taxon>
        <taxon>Viridiplantae</taxon>
        <taxon>Streptophyta</taxon>
        <taxon>Embryophyta</taxon>
        <taxon>Tracheophyta</taxon>
        <taxon>Spermatophyta</taxon>
        <taxon>Magnoliopsida</taxon>
        <taxon>Magnoliidae</taxon>
        <taxon>Laurales</taxon>
        <taxon>Lauraceae</taxon>
        <taxon>Cinnamomum</taxon>
    </lineage>
</organism>
<dbReference type="OrthoDB" id="423313at2759"/>
<dbReference type="CDD" id="cd03031">
    <property type="entry name" value="GRX_GRX_like"/>
    <property type="match status" value="1"/>
</dbReference>
<keyword evidence="3" id="KW-1185">Reference proteome</keyword>
<sequence>MWWGKPHRRSHSFAHSASFKDIQELCKEDEQGAGAGVGAGGGPLAIPRPKRASSIFHRVRIATAALRSFNSLATRSESVSDGEKRIVVYLTSLRVVRKTFDDCRAVQSILKGFRLSIDERDLSMHPGFLDELKGILGKKNLTLPRVFIGGRYMGGAEEIRQLHETGELKKILEGFPRVEPGVCGGCGGLRFVLCGNCSGSHKCYSEKGGFRICSACNENGLVRCPACC</sequence>
<dbReference type="PANTHER" id="PTHR45669">
    <property type="entry name" value="GLUTAREDOXIN DOMAIN-CONTAINING CYSTEINE-RICH PROTEIN CG12206-RELATED"/>
    <property type="match status" value="1"/>
</dbReference>
<dbReference type="Pfam" id="PF00462">
    <property type="entry name" value="Glutaredoxin"/>
    <property type="match status" value="1"/>
</dbReference>
<accession>A0A3S4NT76</accession>
<comment type="caution">
    <text evidence="2">The sequence shown here is derived from an EMBL/GenBank/DDBJ whole genome shotgun (WGS) entry which is preliminary data.</text>
</comment>
<dbReference type="AlphaFoldDB" id="A0A3S4NT76"/>
<evidence type="ECO:0000313" key="3">
    <source>
        <dbReference type="Proteomes" id="UP000283530"/>
    </source>
</evidence>
<dbReference type="PANTHER" id="PTHR45669:SF26">
    <property type="entry name" value="GLUTAREDOXIN DOMAIN-CONTAINING PROTEIN"/>
    <property type="match status" value="1"/>
</dbReference>
<dbReference type="SUPFAM" id="SSF52833">
    <property type="entry name" value="Thioredoxin-like"/>
    <property type="match status" value="1"/>
</dbReference>
<evidence type="ECO:0000313" key="2">
    <source>
        <dbReference type="EMBL" id="RWR81324.1"/>
    </source>
</evidence>
<evidence type="ECO:0000259" key="1">
    <source>
        <dbReference type="Pfam" id="PF00462"/>
    </source>
</evidence>